<evidence type="ECO:0000256" key="2">
    <source>
        <dbReference type="SAM" id="MobiDB-lite"/>
    </source>
</evidence>
<feature type="compositionally biased region" description="Acidic residues" evidence="2">
    <location>
        <begin position="392"/>
        <end position="412"/>
    </location>
</feature>
<accession>A0A2B4ST72</accession>
<dbReference type="AlphaFoldDB" id="A0A2B4ST72"/>
<feature type="compositionally biased region" description="Basic and acidic residues" evidence="2">
    <location>
        <begin position="413"/>
        <end position="432"/>
    </location>
</feature>
<feature type="region of interest" description="Disordered" evidence="2">
    <location>
        <begin position="25"/>
        <end position="74"/>
    </location>
</feature>
<feature type="coiled-coil region" evidence="1">
    <location>
        <begin position="449"/>
        <end position="563"/>
    </location>
</feature>
<keyword evidence="4" id="KW-1185">Reference proteome</keyword>
<evidence type="ECO:0000256" key="1">
    <source>
        <dbReference type="SAM" id="Coils"/>
    </source>
</evidence>
<feature type="compositionally biased region" description="Low complexity" evidence="2">
    <location>
        <begin position="377"/>
        <end position="390"/>
    </location>
</feature>
<gene>
    <name evidence="3" type="ORF">AWC38_SpisGene3637</name>
</gene>
<reference evidence="4" key="1">
    <citation type="journal article" date="2017" name="bioRxiv">
        <title>Comparative analysis of the genomes of Stylophora pistillata and Acropora digitifera provides evidence for extensive differences between species of corals.</title>
        <authorList>
            <person name="Voolstra C.R."/>
            <person name="Li Y."/>
            <person name="Liew Y.J."/>
            <person name="Baumgarten S."/>
            <person name="Zoccola D."/>
            <person name="Flot J.-F."/>
            <person name="Tambutte S."/>
            <person name="Allemand D."/>
            <person name="Aranda M."/>
        </authorList>
    </citation>
    <scope>NUCLEOTIDE SEQUENCE [LARGE SCALE GENOMIC DNA]</scope>
</reference>
<keyword evidence="1" id="KW-0175">Coiled coil</keyword>
<dbReference type="Proteomes" id="UP000225706">
    <property type="component" value="Unassembled WGS sequence"/>
</dbReference>
<organism evidence="3 4">
    <name type="scientific">Stylophora pistillata</name>
    <name type="common">Smooth cauliflower coral</name>
    <dbReference type="NCBI Taxonomy" id="50429"/>
    <lineage>
        <taxon>Eukaryota</taxon>
        <taxon>Metazoa</taxon>
        <taxon>Cnidaria</taxon>
        <taxon>Anthozoa</taxon>
        <taxon>Hexacorallia</taxon>
        <taxon>Scleractinia</taxon>
        <taxon>Astrocoeniina</taxon>
        <taxon>Pocilloporidae</taxon>
        <taxon>Stylophora</taxon>
    </lineage>
</organism>
<feature type="region of interest" description="Disordered" evidence="2">
    <location>
        <begin position="371"/>
        <end position="433"/>
    </location>
</feature>
<dbReference type="EMBL" id="LSMT01000034">
    <property type="protein sequence ID" value="PFX31595.1"/>
    <property type="molecule type" value="Genomic_DNA"/>
</dbReference>
<comment type="caution">
    <text evidence="3">The sequence shown here is derived from an EMBL/GenBank/DDBJ whole genome shotgun (WGS) entry which is preliminary data.</text>
</comment>
<feature type="coiled-coil region" evidence="1">
    <location>
        <begin position="157"/>
        <end position="184"/>
    </location>
</feature>
<feature type="region of interest" description="Disordered" evidence="2">
    <location>
        <begin position="660"/>
        <end position="691"/>
    </location>
</feature>
<sequence length="724" mass="84898">MSFPRDEPFLVDIYKSDARRNAFERLDPIQETYRRNTRKASSLGLPSIDSAYGDSESLSPVSNSNSHEDEKSVSTSEFSFDDFDDFRSDSKLSSNKRAESYMLSKKDMQEIEDRVEENLREDFKKIWQNARLKELQIKKKFTRVIDNARDMLIEARVHAEKEAVNKLEERAEEKQSEIMKKRSLRKWEILKKKNQREGSEIHDHNFGAGDDWVRQQIEEMAALRKIQSDLDRARARRKSSTGIISVLKTKKAGKIKQMMQTEMRKLERIDEIQHLIQDLVDLGLSEQADSLRVSIQSKEKADITLRRQLKEERNKARVEALKKKEEEVEKLRIKRIAEVERLEQERKHVEATGFNNNVRIVLPKIERTMRNSSLTGSETHSLITSTSSITPEMDDDSELEEMALQEGDEDEEQNVRKDGEDERKQNDNDENHLIQLSVTSEKEIRQRAKQALKKELTRLRYEAAAKRNETKKKFKVVIEDARSQLIATRIEAEKVSIDRLEERAGKQQARIMQERAQRKKEEKGKVVEYGERSRTHSEELASLRKIQAELDRARARRKHSLAAALTTVNGKAKVANLLQYEVKRLERAEEVQKIIVELHSLGLTQAAIDLTHALSGKEESEMEFRNQLHSDQMKARKKVSMLVESEIEKVRKECMAEMERKERERLEKERLEKERQERERREREMAKLKKMARDMAMKKMFKESMFNTSVSRPFSFSYFPSLKK</sequence>
<name>A0A2B4ST72_STYPI</name>
<feature type="compositionally biased region" description="Low complexity" evidence="2">
    <location>
        <begin position="55"/>
        <end position="65"/>
    </location>
</feature>
<feature type="compositionally biased region" description="Basic and acidic residues" evidence="2">
    <location>
        <begin position="25"/>
        <end position="34"/>
    </location>
</feature>
<dbReference type="OrthoDB" id="5986368at2759"/>
<feature type="coiled-coil region" evidence="1">
    <location>
        <begin position="306"/>
        <end position="341"/>
    </location>
</feature>
<evidence type="ECO:0000313" key="3">
    <source>
        <dbReference type="EMBL" id="PFX31595.1"/>
    </source>
</evidence>
<evidence type="ECO:0000313" key="4">
    <source>
        <dbReference type="Proteomes" id="UP000225706"/>
    </source>
</evidence>
<protein>
    <submittedName>
        <fullName evidence="3">Uncharacterized protein</fullName>
    </submittedName>
</protein>
<proteinExistence type="predicted"/>